<keyword evidence="3" id="KW-1185">Reference proteome</keyword>
<protein>
    <submittedName>
        <fullName evidence="2">Uncharacterized protein</fullName>
    </submittedName>
</protein>
<proteinExistence type="predicted"/>
<evidence type="ECO:0000256" key="1">
    <source>
        <dbReference type="SAM" id="MobiDB-lite"/>
    </source>
</evidence>
<name>A0ABR0R0H0_GOSAR</name>
<feature type="compositionally biased region" description="Basic residues" evidence="1">
    <location>
        <begin position="38"/>
        <end position="54"/>
    </location>
</feature>
<dbReference type="Proteomes" id="UP001358586">
    <property type="component" value="Chromosome 1"/>
</dbReference>
<feature type="compositionally biased region" description="Polar residues" evidence="1">
    <location>
        <begin position="8"/>
        <end position="22"/>
    </location>
</feature>
<dbReference type="EMBL" id="JARKNE010000001">
    <property type="protein sequence ID" value="KAK5845080.1"/>
    <property type="molecule type" value="Genomic_DNA"/>
</dbReference>
<comment type="caution">
    <text evidence="2">The sequence shown here is derived from an EMBL/GenBank/DDBJ whole genome shotgun (WGS) entry which is preliminary data.</text>
</comment>
<organism evidence="2 3">
    <name type="scientific">Gossypium arboreum</name>
    <name type="common">Tree cotton</name>
    <name type="synonym">Gossypium nanking</name>
    <dbReference type="NCBI Taxonomy" id="29729"/>
    <lineage>
        <taxon>Eukaryota</taxon>
        <taxon>Viridiplantae</taxon>
        <taxon>Streptophyta</taxon>
        <taxon>Embryophyta</taxon>
        <taxon>Tracheophyta</taxon>
        <taxon>Spermatophyta</taxon>
        <taxon>Magnoliopsida</taxon>
        <taxon>eudicotyledons</taxon>
        <taxon>Gunneridae</taxon>
        <taxon>Pentapetalae</taxon>
        <taxon>rosids</taxon>
        <taxon>malvids</taxon>
        <taxon>Malvales</taxon>
        <taxon>Malvaceae</taxon>
        <taxon>Malvoideae</taxon>
        <taxon>Gossypium</taxon>
    </lineage>
</organism>
<feature type="region of interest" description="Disordered" evidence="1">
    <location>
        <begin position="1"/>
        <end position="80"/>
    </location>
</feature>
<evidence type="ECO:0000313" key="3">
    <source>
        <dbReference type="Proteomes" id="UP001358586"/>
    </source>
</evidence>
<accession>A0ABR0R0H0</accession>
<gene>
    <name evidence="2" type="ORF">PVK06_001233</name>
</gene>
<evidence type="ECO:0000313" key="2">
    <source>
        <dbReference type="EMBL" id="KAK5845080.1"/>
    </source>
</evidence>
<reference evidence="2 3" key="1">
    <citation type="submission" date="2023-03" db="EMBL/GenBank/DDBJ databases">
        <title>WGS of Gossypium arboreum.</title>
        <authorList>
            <person name="Yu D."/>
        </authorList>
    </citation>
    <scope>NUCLEOTIDE SEQUENCE [LARGE SCALE GENOMIC DNA]</scope>
    <source>
        <tissue evidence="2">Leaf</tissue>
    </source>
</reference>
<sequence>MQNHESRPTGSTPFSKTNVTSYNRKDKGHTSSCGQGHGHGRGRGRGRGRGHSRGRGHERGGRSGIPTRNGIIRMKNMIKI</sequence>